<dbReference type="AlphaFoldDB" id="A0A451AFB6"/>
<dbReference type="EMBL" id="CAADFW010000142">
    <property type="protein sequence ID" value="VFK64750.1"/>
    <property type="molecule type" value="Genomic_DNA"/>
</dbReference>
<sequence length="106" mass="12264">MEGIDLVAIARKALKSWFLADTEAMRRWAGCHKFFEPYPEATEGMPWERLKEIGSRTSTGRGPGKNKVIFERKFIRRHFRIKRAAEHPDCPSARYFVERLRALGAG</sequence>
<protein>
    <submittedName>
        <fullName evidence="1">Uncharacterized protein</fullName>
    </submittedName>
</protein>
<reference evidence="1" key="1">
    <citation type="submission" date="2019-02" db="EMBL/GenBank/DDBJ databases">
        <authorList>
            <person name="Gruber-Vodicka R. H."/>
            <person name="Seah K. B. B."/>
        </authorList>
    </citation>
    <scope>NUCLEOTIDE SEQUENCE</scope>
    <source>
        <strain evidence="1">BECK_BZ126</strain>
    </source>
</reference>
<evidence type="ECO:0000313" key="1">
    <source>
        <dbReference type="EMBL" id="VFK64750.1"/>
    </source>
</evidence>
<name>A0A451AFB6_9GAMM</name>
<organism evidence="1">
    <name type="scientific">Candidatus Kentrum sp. TC</name>
    <dbReference type="NCBI Taxonomy" id="2126339"/>
    <lineage>
        <taxon>Bacteria</taxon>
        <taxon>Pseudomonadati</taxon>
        <taxon>Pseudomonadota</taxon>
        <taxon>Gammaproteobacteria</taxon>
        <taxon>Candidatus Kentrum</taxon>
    </lineage>
</organism>
<gene>
    <name evidence="1" type="ORF">BECKTC1821F_GA0114240_11422</name>
</gene>
<accession>A0A451AFB6</accession>
<proteinExistence type="predicted"/>